<evidence type="ECO:0000256" key="6">
    <source>
        <dbReference type="ARBA" id="ARBA00022723"/>
    </source>
</evidence>
<keyword evidence="12" id="KW-1185">Reference proteome</keyword>
<dbReference type="SUPFAM" id="SSF51395">
    <property type="entry name" value="FMN-linked oxidoreductases"/>
    <property type="match status" value="1"/>
</dbReference>
<name>A0ABT2Z8W8_9RHOB</name>
<evidence type="ECO:0000256" key="1">
    <source>
        <dbReference type="ARBA" id="ARBA00001917"/>
    </source>
</evidence>
<proteinExistence type="inferred from homology"/>
<dbReference type="PANTHER" id="PTHR42917">
    <property type="entry name" value="2,4-DIENOYL-COA REDUCTASE"/>
    <property type="match status" value="1"/>
</dbReference>
<dbReference type="Gene3D" id="3.50.50.60">
    <property type="entry name" value="FAD/NAD(P)-binding domain"/>
    <property type="match status" value="1"/>
</dbReference>
<accession>A0ABT2Z8W8</accession>
<comment type="similarity">
    <text evidence="3">In the N-terminal section; belongs to the NADH:flavin oxidoreductase/NADH oxidase family.</text>
</comment>
<dbReference type="InterPro" id="IPR023753">
    <property type="entry name" value="FAD/NAD-binding_dom"/>
</dbReference>
<keyword evidence="7" id="KW-0560">Oxidoreductase</keyword>
<dbReference type="InterPro" id="IPR051793">
    <property type="entry name" value="NADH:flavin_oxidoreductase"/>
</dbReference>
<evidence type="ECO:0000313" key="11">
    <source>
        <dbReference type="EMBL" id="MCV2867589.1"/>
    </source>
</evidence>
<dbReference type="Gene3D" id="3.40.50.720">
    <property type="entry name" value="NAD(P)-binding Rossmann-like Domain"/>
    <property type="match status" value="1"/>
</dbReference>
<dbReference type="Gene3D" id="3.20.20.70">
    <property type="entry name" value="Aldolase class I"/>
    <property type="match status" value="1"/>
</dbReference>
<feature type="domain" description="Rhodanese" evidence="10">
    <location>
        <begin position="526"/>
        <end position="568"/>
    </location>
</feature>
<dbReference type="InterPro" id="IPR013785">
    <property type="entry name" value="Aldolase_TIM"/>
</dbReference>
<gene>
    <name evidence="11" type="ORF">OEW28_02985</name>
</gene>
<reference evidence="11 12" key="1">
    <citation type="submission" date="2022-10" db="EMBL/GenBank/DDBJ databases">
        <title>Defluviimonas sp. nov., isolated from ocean surface water.</title>
        <authorList>
            <person name="He W."/>
            <person name="Wang L."/>
            <person name="Zhang D.-F."/>
        </authorList>
    </citation>
    <scope>NUCLEOTIDE SEQUENCE [LARGE SCALE GENOMIC DNA]</scope>
    <source>
        <strain evidence="11 12">WL0002</strain>
    </source>
</reference>
<keyword evidence="4" id="KW-0285">Flavoprotein</keyword>
<keyword evidence="5" id="KW-0288">FMN</keyword>
<sequence length="663" mass="73004">MSEGPSSAHPHLLSSIELRGQTLRNRIVFGAHTANMSDMGLPGPRFAGYLLERALGGAGMIVAEPMPVHRTGVLTRGNFLHSTDEVIPHFRKVTEPVKEAGAVILQQLYHIGAHGDSDLSFAPHWGPSGGPSYHDSDGSHAMTEAEIEELIEAHIAAAVRCRDAGFQGVEIWGAYHSLLDQFWTPWSNRRDDKWGGSLENRTRMSRTIIEGIRHACGEDFIIGLAISTSDSHDVLLQGEALAEIVARHDQTGHIDYVTCGHGGYLDFERLMPTFLYAEKLTAPFTEELKKVVKHAKITSEAHVRTPENAEAVIASGQADMVSIVRGQIADPHLARKTTEGRAEDVRGCISCNQMCWGRRSRDYWISCLINPSAGREFEWGGDRFTPAESPRRVVVVGAGPAGLEAARVAAERGHRVDIFEAQPRVGGQFRLAGEQPRRAQILDLMDWYERQFEKLQVRLHLNTYAEAEDIRALSPEAVVLATGSLPDEDGFQRWMPGHDRLPGIDRGAVWSPEDVMRREAKLGEAVILYDEGGNWRGLGTAWAMAERGHRVTIVTPEAFIGKELSRTSSDLGLRPRLAKLDVTFLTEHLIAEWHGDAATVRNMLTGAETRQDASALVMSTTNRAFDPLSTELDGVEIHLIGDAAAPRQAPYAFHEGRKLGLAL</sequence>
<evidence type="ECO:0000256" key="5">
    <source>
        <dbReference type="ARBA" id="ARBA00022643"/>
    </source>
</evidence>
<organism evidence="11 12">
    <name type="scientific">Albidovulum marisflavi</name>
    <dbReference type="NCBI Taxonomy" id="2984159"/>
    <lineage>
        <taxon>Bacteria</taxon>
        <taxon>Pseudomonadati</taxon>
        <taxon>Pseudomonadota</taxon>
        <taxon>Alphaproteobacteria</taxon>
        <taxon>Rhodobacterales</taxon>
        <taxon>Paracoccaceae</taxon>
        <taxon>Albidovulum</taxon>
    </lineage>
</organism>
<evidence type="ECO:0000259" key="10">
    <source>
        <dbReference type="PROSITE" id="PS50206"/>
    </source>
</evidence>
<evidence type="ECO:0000313" key="12">
    <source>
        <dbReference type="Proteomes" id="UP001652542"/>
    </source>
</evidence>
<evidence type="ECO:0000256" key="2">
    <source>
        <dbReference type="ARBA" id="ARBA00001966"/>
    </source>
</evidence>
<dbReference type="RefSeq" id="WP_263733231.1">
    <property type="nucleotide sequence ID" value="NZ_JAOWKY010000001.1"/>
</dbReference>
<evidence type="ECO:0000256" key="9">
    <source>
        <dbReference type="ARBA" id="ARBA00023014"/>
    </source>
</evidence>
<dbReference type="InterPro" id="IPR001763">
    <property type="entry name" value="Rhodanese-like_dom"/>
</dbReference>
<keyword evidence="8" id="KW-0408">Iron</keyword>
<dbReference type="Proteomes" id="UP001652542">
    <property type="component" value="Unassembled WGS sequence"/>
</dbReference>
<dbReference type="SUPFAM" id="SSF51905">
    <property type="entry name" value="FAD/NAD(P)-binding domain"/>
    <property type="match status" value="1"/>
</dbReference>
<dbReference type="PRINTS" id="PR00419">
    <property type="entry name" value="ADXRDTASE"/>
</dbReference>
<dbReference type="EMBL" id="JAOWKY010000001">
    <property type="protein sequence ID" value="MCV2867589.1"/>
    <property type="molecule type" value="Genomic_DNA"/>
</dbReference>
<keyword evidence="9" id="KW-0411">Iron-sulfur</keyword>
<dbReference type="InterPro" id="IPR036188">
    <property type="entry name" value="FAD/NAD-bd_sf"/>
</dbReference>
<evidence type="ECO:0000256" key="3">
    <source>
        <dbReference type="ARBA" id="ARBA00011048"/>
    </source>
</evidence>
<comment type="cofactor">
    <cofactor evidence="2">
        <name>[4Fe-4S] cluster</name>
        <dbReference type="ChEBI" id="CHEBI:49883"/>
    </cofactor>
</comment>
<dbReference type="PANTHER" id="PTHR42917:SF2">
    <property type="entry name" value="2,4-DIENOYL-COA REDUCTASE [(2E)-ENOYL-COA-PRODUCING]"/>
    <property type="match status" value="1"/>
</dbReference>
<comment type="caution">
    <text evidence="11">The sequence shown here is derived from an EMBL/GenBank/DDBJ whole genome shotgun (WGS) entry which is preliminary data.</text>
</comment>
<protein>
    <submittedName>
        <fullName evidence="11">FAD-dependent oxidoreductase</fullName>
    </submittedName>
</protein>
<dbReference type="InterPro" id="IPR001155">
    <property type="entry name" value="OxRdtase_FMN_N"/>
</dbReference>
<evidence type="ECO:0000256" key="4">
    <source>
        <dbReference type="ARBA" id="ARBA00022630"/>
    </source>
</evidence>
<keyword evidence="6" id="KW-0479">Metal-binding</keyword>
<comment type="cofactor">
    <cofactor evidence="1">
        <name>FMN</name>
        <dbReference type="ChEBI" id="CHEBI:58210"/>
    </cofactor>
</comment>
<dbReference type="PROSITE" id="PS50206">
    <property type="entry name" value="RHODANESE_3"/>
    <property type="match status" value="1"/>
</dbReference>
<dbReference type="Pfam" id="PF00724">
    <property type="entry name" value="Oxidored_FMN"/>
    <property type="match status" value="1"/>
</dbReference>
<evidence type="ECO:0000256" key="7">
    <source>
        <dbReference type="ARBA" id="ARBA00023002"/>
    </source>
</evidence>
<evidence type="ECO:0000256" key="8">
    <source>
        <dbReference type="ARBA" id="ARBA00023004"/>
    </source>
</evidence>
<dbReference type="Pfam" id="PF07992">
    <property type="entry name" value="Pyr_redox_2"/>
    <property type="match status" value="1"/>
</dbReference>